<evidence type="ECO:0000313" key="3">
    <source>
        <dbReference type="Proteomes" id="UP000250235"/>
    </source>
</evidence>
<feature type="compositionally biased region" description="Basic residues" evidence="1">
    <location>
        <begin position="1"/>
        <end position="16"/>
    </location>
</feature>
<feature type="region of interest" description="Disordered" evidence="1">
    <location>
        <begin position="1"/>
        <end position="33"/>
    </location>
</feature>
<evidence type="ECO:0000256" key="1">
    <source>
        <dbReference type="SAM" id="MobiDB-lite"/>
    </source>
</evidence>
<sequence>MPRQARRTPVRKKRRPAYSSRPAAAHLVRHRRPAAVRRPRVKWRLASPVMLDQRRNNLRQGASSDAARMRGVAEVLGRLMRYACASCSATPSHHARPARMVVARACARGGLKRAPPQAAVAWPEFRFRFRLDSEKLRLTAESFSSVHNRITVLCSTVDSADVKVADPPVVSTADPDFLLLHLSRPSSGSGNRSGLVVMVVEAELIGVDLLENDISAAVVNLRGETLVDLRGETLNTGFLENKLESFRYVAQVFKMSVLQISFQDIQRSFRYLYAFRHVQLRISISDGYTVRRGRYTMFAQIWIYENLALTSKIYLLHTVKCDTMKICKSVYLYWLLLVTVEDKEYIYVKNSIEEALRLRPFSVIL</sequence>
<organism evidence="2 3">
    <name type="scientific">Dorcoceras hygrometricum</name>
    <dbReference type="NCBI Taxonomy" id="472368"/>
    <lineage>
        <taxon>Eukaryota</taxon>
        <taxon>Viridiplantae</taxon>
        <taxon>Streptophyta</taxon>
        <taxon>Embryophyta</taxon>
        <taxon>Tracheophyta</taxon>
        <taxon>Spermatophyta</taxon>
        <taxon>Magnoliopsida</taxon>
        <taxon>eudicotyledons</taxon>
        <taxon>Gunneridae</taxon>
        <taxon>Pentapetalae</taxon>
        <taxon>asterids</taxon>
        <taxon>lamiids</taxon>
        <taxon>Lamiales</taxon>
        <taxon>Gesneriaceae</taxon>
        <taxon>Didymocarpoideae</taxon>
        <taxon>Trichosporeae</taxon>
        <taxon>Loxocarpinae</taxon>
        <taxon>Dorcoceras</taxon>
    </lineage>
</organism>
<feature type="compositionally biased region" description="Low complexity" evidence="1">
    <location>
        <begin position="17"/>
        <end position="26"/>
    </location>
</feature>
<dbReference type="AlphaFoldDB" id="A0A2Z7CA43"/>
<proteinExistence type="predicted"/>
<dbReference type="Proteomes" id="UP000250235">
    <property type="component" value="Unassembled WGS sequence"/>
</dbReference>
<reference evidence="2 3" key="1">
    <citation type="journal article" date="2015" name="Proc. Natl. Acad. Sci. U.S.A.">
        <title>The resurrection genome of Boea hygrometrica: A blueprint for survival of dehydration.</title>
        <authorList>
            <person name="Xiao L."/>
            <person name="Yang G."/>
            <person name="Zhang L."/>
            <person name="Yang X."/>
            <person name="Zhao S."/>
            <person name="Ji Z."/>
            <person name="Zhou Q."/>
            <person name="Hu M."/>
            <person name="Wang Y."/>
            <person name="Chen M."/>
            <person name="Xu Y."/>
            <person name="Jin H."/>
            <person name="Xiao X."/>
            <person name="Hu G."/>
            <person name="Bao F."/>
            <person name="Hu Y."/>
            <person name="Wan P."/>
            <person name="Li L."/>
            <person name="Deng X."/>
            <person name="Kuang T."/>
            <person name="Xiang C."/>
            <person name="Zhu J.K."/>
            <person name="Oliver M.J."/>
            <person name="He Y."/>
        </authorList>
    </citation>
    <scope>NUCLEOTIDE SEQUENCE [LARGE SCALE GENOMIC DNA]</scope>
    <source>
        <strain evidence="3">cv. XS01</strain>
    </source>
</reference>
<gene>
    <name evidence="2" type="ORF">F511_17157</name>
</gene>
<evidence type="ECO:0000313" key="2">
    <source>
        <dbReference type="EMBL" id="KZV41198.1"/>
    </source>
</evidence>
<accession>A0A2Z7CA43</accession>
<name>A0A2Z7CA43_9LAMI</name>
<protein>
    <submittedName>
        <fullName evidence="2">Uncharacterized protein</fullName>
    </submittedName>
</protein>
<dbReference type="EMBL" id="KQ999702">
    <property type="protein sequence ID" value="KZV41198.1"/>
    <property type="molecule type" value="Genomic_DNA"/>
</dbReference>
<keyword evidence="3" id="KW-1185">Reference proteome</keyword>